<accession>W9WPZ6</accession>
<feature type="compositionally biased region" description="Basic and acidic residues" evidence="1">
    <location>
        <begin position="520"/>
        <end position="533"/>
    </location>
</feature>
<feature type="compositionally biased region" description="Basic and acidic residues" evidence="1">
    <location>
        <begin position="398"/>
        <end position="412"/>
    </location>
</feature>
<dbReference type="RefSeq" id="XP_007748485.1">
    <property type="nucleotide sequence ID" value="XM_007750295.1"/>
</dbReference>
<feature type="compositionally biased region" description="Low complexity" evidence="1">
    <location>
        <begin position="785"/>
        <end position="794"/>
    </location>
</feature>
<dbReference type="GO" id="GO:0006950">
    <property type="term" value="P:response to stress"/>
    <property type="evidence" value="ECO:0007669"/>
    <property type="project" value="UniProtKB-ARBA"/>
</dbReference>
<name>W9WPZ6_9EURO</name>
<comment type="caution">
    <text evidence="3">The sequence shown here is derived from an EMBL/GenBank/DDBJ whole genome shotgun (WGS) entry which is preliminary data.</text>
</comment>
<feature type="region of interest" description="Disordered" evidence="1">
    <location>
        <begin position="759"/>
        <end position="798"/>
    </location>
</feature>
<dbReference type="HOGENOM" id="CLU_012966_2_1_1"/>
<dbReference type="InterPro" id="IPR035240">
    <property type="entry name" value="SprT_Zn_ribbon"/>
</dbReference>
<feature type="compositionally biased region" description="Low complexity" evidence="1">
    <location>
        <begin position="424"/>
        <end position="437"/>
    </location>
</feature>
<feature type="compositionally biased region" description="Polar residues" evidence="1">
    <location>
        <begin position="106"/>
        <end position="120"/>
    </location>
</feature>
<feature type="domain" description="SprT-like" evidence="2">
    <location>
        <begin position="556"/>
        <end position="758"/>
    </location>
</feature>
<feature type="compositionally biased region" description="Basic and acidic residues" evidence="1">
    <location>
        <begin position="767"/>
        <end position="784"/>
    </location>
</feature>
<dbReference type="InterPro" id="IPR006640">
    <property type="entry name" value="SprT-like_domain"/>
</dbReference>
<feature type="compositionally biased region" description="Polar residues" evidence="1">
    <location>
        <begin position="321"/>
        <end position="331"/>
    </location>
</feature>
<dbReference type="SMART" id="SM00731">
    <property type="entry name" value="SprT"/>
    <property type="match status" value="1"/>
</dbReference>
<dbReference type="Pfam" id="PF17283">
    <property type="entry name" value="Zn_ribbon_SprT"/>
    <property type="match status" value="1"/>
</dbReference>
<keyword evidence="4" id="KW-1185">Reference proteome</keyword>
<dbReference type="eggNOG" id="KOG3854">
    <property type="taxonomic scope" value="Eukaryota"/>
</dbReference>
<protein>
    <recommendedName>
        <fullName evidence="2">SprT-like domain-containing protein</fullName>
    </recommendedName>
</protein>
<sequence>MSAYPFELGDFRDLRAIFAPKPLMATGTSTVLRRSPRKKTSVEESSSPQKKQRDVPSSRKRIELSNPGVSVKGRSRKEATKPGRTNPSLLQDIPPLPRDLTVAETHVTSNNRRSPASPQRNLRLARVDPLLNPLKALVMEDGEASAAIADSTTSVWGPQAFDQVEKPANSRMIEGATHSKGKKSNRGNKQKPSHASRFVLKEARCNDDTEDSGREDEEDDVDTDLSGFIVDDDAELSYYDSSASNSDEDDYSRPTMNVPQVRPRRRLRRGSPTRRRLSFGDDGESDKENPPAETLSNALRDISLEDQNSRAMRGEIEVIDLTSSPTVSPETKFNDGPSLRSPQIPPVLPWKQSSRDSNPFKNFDAHIQLPPPASKPVLMKPSKDQPVDSYFDEGSGDVWKKPAADEARDRFKTPPATPPRSPSKPKSPSKLLSPSKRQAIPQSPHRQSMDAFWDHNVVNDWNDKYSPKKVPATSPRKRLFDRFQVWSDSEDEEKDNSFSNSDSLPSPCWSPRKSKSPTKSPEKEEKKRLAEEKRAAAARKKVFDSQKEQLARDLLYELDEKVANSQLNRLSSSTGGIRIIWSKTLRSTAGRANWKRTVTKPSGSPVKSNNMNEASGLGMKVQHFASIELAEKIIDCEDRLVNTLAHEFCHLTNFMISNVRDQPHGASFKNWAAKVTSHLRSTDVESWRKVHVTTKHSYAINHKYLWVCVGRKETSAAAADVLKWDEGEGCGAEYGRHSKSVDVEKHRCGKCKGRLVQVRPKPRASPVKRETRGSHGLRLKREESAGSTSSSTGGSVLGRMIETIELSD</sequence>
<feature type="compositionally biased region" description="Polar residues" evidence="1">
    <location>
        <begin position="351"/>
        <end position="360"/>
    </location>
</feature>
<feature type="region of interest" description="Disordered" evidence="1">
    <location>
        <begin position="175"/>
        <end position="533"/>
    </location>
</feature>
<feature type="region of interest" description="Disordered" evidence="1">
    <location>
        <begin position="20"/>
        <end position="124"/>
    </location>
</feature>
<evidence type="ECO:0000313" key="3">
    <source>
        <dbReference type="EMBL" id="EXJ67070.1"/>
    </source>
</evidence>
<feature type="compositionally biased region" description="Basic residues" evidence="1">
    <location>
        <begin position="262"/>
        <end position="277"/>
    </location>
</feature>
<feature type="compositionally biased region" description="Basic and acidic residues" evidence="1">
    <location>
        <begin position="51"/>
        <end position="63"/>
    </location>
</feature>
<dbReference type="GO" id="GO:0005634">
    <property type="term" value="C:nucleus"/>
    <property type="evidence" value="ECO:0007669"/>
    <property type="project" value="TreeGrafter"/>
</dbReference>
<evidence type="ECO:0000256" key="1">
    <source>
        <dbReference type="SAM" id="MobiDB-lite"/>
    </source>
</evidence>
<dbReference type="Proteomes" id="UP000019471">
    <property type="component" value="Unassembled WGS sequence"/>
</dbReference>
<dbReference type="PANTHER" id="PTHR23099:SF0">
    <property type="entry name" value="GERM CELL NUCLEAR ACIDIC PROTEIN"/>
    <property type="match status" value="1"/>
</dbReference>
<evidence type="ECO:0000259" key="2">
    <source>
        <dbReference type="SMART" id="SM00731"/>
    </source>
</evidence>
<dbReference type="STRING" id="1182543.W9WPZ6"/>
<dbReference type="OrthoDB" id="20772at2759"/>
<dbReference type="GeneID" id="19194412"/>
<gene>
    <name evidence="3" type="ORF">A1O5_09716</name>
</gene>
<reference evidence="3 4" key="1">
    <citation type="submission" date="2013-03" db="EMBL/GenBank/DDBJ databases">
        <title>The Genome Sequence of Cladophialophora psammophila CBS 110553.</title>
        <authorList>
            <consortium name="The Broad Institute Genomics Platform"/>
            <person name="Cuomo C."/>
            <person name="de Hoog S."/>
            <person name="Gorbushina A."/>
            <person name="Walker B."/>
            <person name="Young S.K."/>
            <person name="Zeng Q."/>
            <person name="Gargeya S."/>
            <person name="Fitzgerald M."/>
            <person name="Haas B."/>
            <person name="Abouelleil A."/>
            <person name="Allen A.W."/>
            <person name="Alvarado L."/>
            <person name="Arachchi H.M."/>
            <person name="Berlin A.M."/>
            <person name="Chapman S.B."/>
            <person name="Gainer-Dewar J."/>
            <person name="Goldberg J."/>
            <person name="Griggs A."/>
            <person name="Gujja S."/>
            <person name="Hansen M."/>
            <person name="Howarth C."/>
            <person name="Imamovic A."/>
            <person name="Ireland A."/>
            <person name="Larimer J."/>
            <person name="McCowan C."/>
            <person name="Murphy C."/>
            <person name="Pearson M."/>
            <person name="Poon T.W."/>
            <person name="Priest M."/>
            <person name="Roberts A."/>
            <person name="Saif S."/>
            <person name="Shea T."/>
            <person name="Sisk P."/>
            <person name="Sykes S."/>
            <person name="Wortman J."/>
            <person name="Nusbaum C."/>
            <person name="Birren B."/>
        </authorList>
    </citation>
    <scope>NUCLEOTIDE SEQUENCE [LARGE SCALE GENOMIC DNA]</scope>
    <source>
        <strain evidence="3 4">CBS 110553</strain>
    </source>
</reference>
<dbReference type="AlphaFoldDB" id="W9WPZ6"/>
<proteinExistence type="predicted"/>
<feature type="compositionally biased region" description="Acidic residues" evidence="1">
    <location>
        <begin position="208"/>
        <end position="223"/>
    </location>
</feature>
<evidence type="ECO:0000313" key="4">
    <source>
        <dbReference type="Proteomes" id="UP000019471"/>
    </source>
</evidence>
<dbReference type="PANTHER" id="PTHR23099">
    <property type="entry name" value="TRANSCRIPTIONAL REGULATOR"/>
    <property type="match status" value="1"/>
</dbReference>
<dbReference type="EMBL" id="AMGX01000017">
    <property type="protein sequence ID" value="EXJ67070.1"/>
    <property type="molecule type" value="Genomic_DNA"/>
</dbReference>
<organism evidence="3 4">
    <name type="scientific">Cladophialophora psammophila CBS 110553</name>
    <dbReference type="NCBI Taxonomy" id="1182543"/>
    <lineage>
        <taxon>Eukaryota</taxon>
        <taxon>Fungi</taxon>
        <taxon>Dikarya</taxon>
        <taxon>Ascomycota</taxon>
        <taxon>Pezizomycotina</taxon>
        <taxon>Eurotiomycetes</taxon>
        <taxon>Chaetothyriomycetidae</taxon>
        <taxon>Chaetothyriales</taxon>
        <taxon>Herpotrichiellaceae</taxon>
        <taxon>Cladophialophora</taxon>
    </lineage>
</organism>
<dbReference type="Pfam" id="PF10263">
    <property type="entry name" value="SprT-like"/>
    <property type="match status" value="1"/>
</dbReference>
<feature type="compositionally biased region" description="Basic residues" evidence="1">
    <location>
        <begin position="179"/>
        <end position="194"/>
    </location>
</feature>